<sequence length="230" mass="24626">MAIHGKKYSAVSEKVLKDDYTMDGAIAFLQENPTAKFDETLEFAFRMGVDPSKSDQAIRSTVALPHGTGKDVRIIVFATGDAAEAAREAGALEVGFEDLIKKVQDGWTDFDAAVATPDAMKEVRKVARVLGPRGLMPNPKTGTVTDDTAAAVNQLKAGRVEFRMDRNGNIAVPFGKRSFEKNALLENAQAIVDAINGARPASAKGTYIKRVTISSTMGPGLRIALKEISA</sequence>
<comment type="subunit">
    <text evidence="9">Part of the 50S ribosomal subunit.</text>
</comment>
<dbReference type="Gene3D" id="3.30.190.20">
    <property type="match status" value="1"/>
</dbReference>
<comment type="function">
    <text evidence="9">Protein L1 is also a translational repressor protein, it controls the translation of the L11 operon by binding to its mRNA.</text>
</comment>
<keyword evidence="6 9" id="KW-0689">Ribosomal protein</keyword>
<evidence type="ECO:0000313" key="11">
    <source>
        <dbReference type="EMBL" id="MDZ8119609.1"/>
    </source>
</evidence>
<protein>
    <recommendedName>
        <fullName evidence="8 9">Large ribosomal subunit protein uL1</fullName>
    </recommendedName>
</protein>
<keyword evidence="3 9" id="KW-0699">rRNA-binding</keyword>
<comment type="function">
    <text evidence="9">Binds directly to 23S rRNA. The L1 stalk is quite mobile in the ribosome, and is involved in E site tRNA release.</text>
</comment>
<comment type="caution">
    <text evidence="11">The sequence shown here is derived from an EMBL/GenBank/DDBJ whole genome shotgun (WGS) entry which is preliminary data.</text>
</comment>
<dbReference type="InterPro" id="IPR028364">
    <property type="entry name" value="Ribosomal_uL1/biogenesis"/>
</dbReference>
<keyword evidence="7 9" id="KW-0687">Ribonucleoprotein</keyword>
<evidence type="ECO:0000256" key="10">
    <source>
        <dbReference type="RuleBase" id="RU000659"/>
    </source>
</evidence>
<dbReference type="InterPro" id="IPR016095">
    <property type="entry name" value="Ribosomal_uL1_3-a/b-sand"/>
</dbReference>
<keyword evidence="2 9" id="KW-0678">Repressor</keyword>
<evidence type="ECO:0000256" key="7">
    <source>
        <dbReference type="ARBA" id="ARBA00023274"/>
    </source>
</evidence>
<evidence type="ECO:0000256" key="5">
    <source>
        <dbReference type="ARBA" id="ARBA00022884"/>
    </source>
</evidence>
<dbReference type="PIRSF" id="PIRSF002155">
    <property type="entry name" value="Ribosomal_L1"/>
    <property type="match status" value="1"/>
</dbReference>
<dbReference type="Proteomes" id="UP001290861">
    <property type="component" value="Unassembled WGS sequence"/>
</dbReference>
<evidence type="ECO:0000256" key="8">
    <source>
        <dbReference type="ARBA" id="ARBA00035241"/>
    </source>
</evidence>
<keyword evidence="5 9" id="KW-0694">RNA-binding</keyword>
<dbReference type="NCBIfam" id="TIGR01169">
    <property type="entry name" value="rplA_bact"/>
    <property type="match status" value="1"/>
</dbReference>
<dbReference type="Pfam" id="PF00687">
    <property type="entry name" value="Ribosomal_L1"/>
    <property type="match status" value="1"/>
</dbReference>
<proteinExistence type="inferred from homology"/>
<dbReference type="GO" id="GO:0005840">
    <property type="term" value="C:ribosome"/>
    <property type="evidence" value="ECO:0007669"/>
    <property type="project" value="UniProtKB-KW"/>
</dbReference>
<evidence type="ECO:0000256" key="4">
    <source>
        <dbReference type="ARBA" id="ARBA00022845"/>
    </source>
</evidence>
<dbReference type="PANTHER" id="PTHR36427:SF3">
    <property type="entry name" value="LARGE RIBOSOMAL SUBUNIT PROTEIN UL1M"/>
    <property type="match status" value="1"/>
</dbReference>
<evidence type="ECO:0000256" key="9">
    <source>
        <dbReference type="HAMAP-Rule" id="MF_01318"/>
    </source>
</evidence>
<evidence type="ECO:0000313" key="12">
    <source>
        <dbReference type="Proteomes" id="UP001290861"/>
    </source>
</evidence>
<reference evidence="11 12" key="1">
    <citation type="journal article" date="2024" name="Appl. Environ. Microbiol.">
        <title>Pontiella agarivorans sp. nov., a novel marine anaerobic bacterium capable of degrading macroalgal polysaccharides and fixing nitrogen.</title>
        <authorList>
            <person name="Liu N."/>
            <person name="Kivenson V."/>
            <person name="Peng X."/>
            <person name="Cui Z."/>
            <person name="Lankiewicz T.S."/>
            <person name="Gosselin K.M."/>
            <person name="English C.J."/>
            <person name="Blair E.M."/>
            <person name="O'Malley M.A."/>
            <person name="Valentine D.L."/>
        </authorList>
    </citation>
    <scope>NUCLEOTIDE SEQUENCE [LARGE SCALE GENOMIC DNA]</scope>
    <source>
        <strain evidence="11 12">NLcol2</strain>
    </source>
</reference>
<accession>A0ABU5MZL1</accession>
<dbReference type="InterPro" id="IPR023673">
    <property type="entry name" value="Ribosomal_uL1_CS"/>
</dbReference>
<dbReference type="PROSITE" id="PS01199">
    <property type="entry name" value="RIBOSOMAL_L1"/>
    <property type="match status" value="1"/>
</dbReference>
<dbReference type="CDD" id="cd00403">
    <property type="entry name" value="Ribosomal_L1"/>
    <property type="match status" value="1"/>
</dbReference>
<dbReference type="EMBL" id="JARVCO010000012">
    <property type="protein sequence ID" value="MDZ8119609.1"/>
    <property type="molecule type" value="Genomic_DNA"/>
</dbReference>
<keyword evidence="12" id="KW-1185">Reference proteome</keyword>
<keyword evidence="4 9" id="KW-0810">Translation regulation</keyword>
<dbReference type="PANTHER" id="PTHR36427">
    <property type="entry name" value="54S RIBOSOMAL PROTEIN L1, MITOCHONDRIAL"/>
    <property type="match status" value="1"/>
</dbReference>
<dbReference type="InterPro" id="IPR002143">
    <property type="entry name" value="Ribosomal_uL1"/>
</dbReference>
<comment type="similarity">
    <text evidence="1 9 10">Belongs to the universal ribosomal protein uL1 family.</text>
</comment>
<dbReference type="Gene3D" id="3.40.50.790">
    <property type="match status" value="1"/>
</dbReference>
<dbReference type="SUPFAM" id="SSF56808">
    <property type="entry name" value="Ribosomal protein L1"/>
    <property type="match status" value="1"/>
</dbReference>
<keyword evidence="9" id="KW-0820">tRNA-binding</keyword>
<evidence type="ECO:0000256" key="6">
    <source>
        <dbReference type="ARBA" id="ARBA00022980"/>
    </source>
</evidence>
<name>A0ABU5MZL1_9BACT</name>
<dbReference type="InterPro" id="IPR023674">
    <property type="entry name" value="Ribosomal_uL1-like"/>
</dbReference>
<evidence type="ECO:0000256" key="1">
    <source>
        <dbReference type="ARBA" id="ARBA00010531"/>
    </source>
</evidence>
<dbReference type="HAMAP" id="MF_01318_B">
    <property type="entry name" value="Ribosomal_uL1_B"/>
    <property type="match status" value="1"/>
</dbReference>
<evidence type="ECO:0000256" key="2">
    <source>
        <dbReference type="ARBA" id="ARBA00022491"/>
    </source>
</evidence>
<evidence type="ECO:0000256" key="3">
    <source>
        <dbReference type="ARBA" id="ARBA00022730"/>
    </source>
</evidence>
<gene>
    <name evidence="9 11" type="primary">rplA</name>
    <name evidence="11" type="ORF">P9H32_13345</name>
</gene>
<organism evidence="11 12">
    <name type="scientific">Pontiella agarivorans</name>
    <dbReference type="NCBI Taxonomy" id="3038953"/>
    <lineage>
        <taxon>Bacteria</taxon>
        <taxon>Pseudomonadati</taxon>
        <taxon>Kiritimatiellota</taxon>
        <taxon>Kiritimatiellia</taxon>
        <taxon>Kiritimatiellales</taxon>
        <taxon>Pontiellaceae</taxon>
        <taxon>Pontiella</taxon>
    </lineage>
</organism>
<dbReference type="InterPro" id="IPR005878">
    <property type="entry name" value="Ribosom_uL1_bac-type"/>
</dbReference>
<dbReference type="RefSeq" id="WP_322609399.1">
    <property type="nucleotide sequence ID" value="NZ_JARVCO010000012.1"/>
</dbReference>